<protein>
    <recommendedName>
        <fullName evidence="3">DUF4364 domain-containing protein</fullName>
    </recommendedName>
</protein>
<proteinExistence type="predicted"/>
<dbReference type="InterPro" id="IPR025374">
    <property type="entry name" value="DUF4364"/>
</dbReference>
<evidence type="ECO:0000313" key="2">
    <source>
        <dbReference type="Proteomes" id="UP000236394"/>
    </source>
</evidence>
<evidence type="ECO:0008006" key="3">
    <source>
        <dbReference type="Google" id="ProtNLM"/>
    </source>
</evidence>
<evidence type="ECO:0000313" key="1">
    <source>
        <dbReference type="EMBL" id="PNH19515.1"/>
    </source>
</evidence>
<dbReference type="RefSeq" id="WP_012993597.1">
    <property type="nucleotide sequence ID" value="NZ_NBZD01000001.1"/>
</dbReference>
<comment type="caution">
    <text evidence="1">The sequence shown here is derived from an EMBL/GenBank/DDBJ whole genome shotgun (WGS) entry which is preliminary data.</text>
</comment>
<dbReference type="EMBL" id="NBZD01000001">
    <property type="protein sequence ID" value="PNH19515.1"/>
    <property type="molecule type" value="Genomic_DNA"/>
</dbReference>
<reference evidence="2" key="1">
    <citation type="submission" date="2017-04" db="EMBL/GenBank/DDBJ databases">
        <authorList>
            <person name="Bumgarner R.E."/>
            <person name="Fredricks D.N."/>
            <person name="Srinivasan S."/>
        </authorList>
    </citation>
    <scope>NUCLEOTIDE SEQUENCE [LARGE SCALE GENOMIC DNA]</scope>
    <source>
        <strain evidence="2">KA00405</strain>
    </source>
</reference>
<dbReference type="Proteomes" id="UP000236394">
    <property type="component" value="Unassembled WGS sequence"/>
</dbReference>
<dbReference type="Pfam" id="PF14277">
    <property type="entry name" value="DUF4364"/>
    <property type="match status" value="1"/>
</dbReference>
<gene>
    <name evidence="1" type="ORF">B7R76_01110</name>
</gene>
<accession>A0A2J8B435</accession>
<organism evidence="1 2">
    <name type="scientific">Mageeibacillus indolicus</name>
    <dbReference type="NCBI Taxonomy" id="884684"/>
    <lineage>
        <taxon>Bacteria</taxon>
        <taxon>Bacillati</taxon>
        <taxon>Bacillota</taxon>
        <taxon>Clostridia</taxon>
        <taxon>Eubacteriales</taxon>
        <taxon>Oscillospiraceae</taxon>
        <taxon>Mageeibacillus</taxon>
    </lineage>
</organism>
<name>A0A2J8B435_9FIRM</name>
<dbReference type="AlphaFoldDB" id="A0A2J8B435"/>
<sequence>MSKFAESEVIARYVFLALIAAKPGLTDADLLNTCCASMYMDYFTYSQIKQEMKEKKLAQLSLRKNESLLAADGEPLLRWDLTETGKELLHTLNPTMPDPVLKFLANFSNSRQFFEEATAKVLPSGYGDYWAVLQLLDNNRLTFEYRIIVPTSEAAEDLGKRWRQNTAELYRYLVDPFNRKNDDPKQP</sequence>